<dbReference type="EMBL" id="GBXM01087992">
    <property type="protein sequence ID" value="JAH20585.1"/>
    <property type="molecule type" value="Transcribed_RNA"/>
</dbReference>
<proteinExistence type="predicted"/>
<sequence length="30" mass="3409">MSQSNSLYFKSTCTTELKCASDSPKRGHWD</sequence>
<dbReference type="AlphaFoldDB" id="A0A0E9QWG1"/>
<evidence type="ECO:0000313" key="1">
    <source>
        <dbReference type="EMBL" id="JAH20585.1"/>
    </source>
</evidence>
<protein>
    <submittedName>
        <fullName evidence="1">Uncharacterized protein</fullName>
    </submittedName>
</protein>
<organism evidence="1">
    <name type="scientific">Anguilla anguilla</name>
    <name type="common">European freshwater eel</name>
    <name type="synonym">Muraena anguilla</name>
    <dbReference type="NCBI Taxonomy" id="7936"/>
    <lineage>
        <taxon>Eukaryota</taxon>
        <taxon>Metazoa</taxon>
        <taxon>Chordata</taxon>
        <taxon>Craniata</taxon>
        <taxon>Vertebrata</taxon>
        <taxon>Euteleostomi</taxon>
        <taxon>Actinopterygii</taxon>
        <taxon>Neopterygii</taxon>
        <taxon>Teleostei</taxon>
        <taxon>Anguilliformes</taxon>
        <taxon>Anguillidae</taxon>
        <taxon>Anguilla</taxon>
    </lineage>
</organism>
<name>A0A0E9QWG1_ANGAN</name>
<accession>A0A0E9QWG1</accession>
<reference evidence="1" key="1">
    <citation type="submission" date="2014-11" db="EMBL/GenBank/DDBJ databases">
        <authorList>
            <person name="Amaro Gonzalez C."/>
        </authorList>
    </citation>
    <scope>NUCLEOTIDE SEQUENCE</scope>
</reference>
<reference evidence="1" key="2">
    <citation type="journal article" date="2015" name="Fish Shellfish Immunol.">
        <title>Early steps in the European eel (Anguilla anguilla)-Vibrio vulnificus interaction in the gills: Role of the RtxA13 toxin.</title>
        <authorList>
            <person name="Callol A."/>
            <person name="Pajuelo D."/>
            <person name="Ebbesson L."/>
            <person name="Teles M."/>
            <person name="MacKenzie S."/>
            <person name="Amaro C."/>
        </authorList>
    </citation>
    <scope>NUCLEOTIDE SEQUENCE</scope>
</reference>